<evidence type="ECO:0000256" key="1">
    <source>
        <dbReference type="SAM" id="MobiDB-lite"/>
    </source>
</evidence>
<feature type="region of interest" description="Disordered" evidence="1">
    <location>
        <begin position="27"/>
        <end position="91"/>
    </location>
</feature>
<gene>
    <name evidence="2" type="ORF">KC01_LOCUS4761</name>
</gene>
<accession>A0AAV2J8K7</accession>
<proteinExistence type="predicted"/>
<protein>
    <submittedName>
        <fullName evidence="2">Uncharacterized protein</fullName>
    </submittedName>
</protein>
<dbReference type="AlphaFoldDB" id="A0AAV2J8K7"/>
<sequence length="105" mass="11717">MEQGVWAGVGGRGRGLSQDVYQGLQQVSGLDSSLDQVPELQLPNNPTDRPNTRGREGPELHQTRGEKDQKREWDHSYRPQTRRGEGPEGTEGAELRCFCVSVRCP</sequence>
<evidence type="ECO:0000313" key="2">
    <source>
        <dbReference type="EMBL" id="CAL1572751.1"/>
    </source>
</evidence>
<dbReference type="EMBL" id="OZ035833">
    <property type="protein sequence ID" value="CAL1572751.1"/>
    <property type="molecule type" value="Genomic_DNA"/>
</dbReference>
<dbReference type="Proteomes" id="UP001497482">
    <property type="component" value="Chromosome 11"/>
</dbReference>
<keyword evidence="3" id="KW-1185">Reference proteome</keyword>
<name>A0AAV2J8K7_KNICA</name>
<evidence type="ECO:0000313" key="3">
    <source>
        <dbReference type="Proteomes" id="UP001497482"/>
    </source>
</evidence>
<feature type="compositionally biased region" description="Basic and acidic residues" evidence="1">
    <location>
        <begin position="50"/>
        <end position="86"/>
    </location>
</feature>
<organism evidence="2 3">
    <name type="scientific">Knipowitschia caucasica</name>
    <name type="common">Caucasian dwarf goby</name>
    <name type="synonym">Pomatoschistus caucasicus</name>
    <dbReference type="NCBI Taxonomy" id="637954"/>
    <lineage>
        <taxon>Eukaryota</taxon>
        <taxon>Metazoa</taxon>
        <taxon>Chordata</taxon>
        <taxon>Craniata</taxon>
        <taxon>Vertebrata</taxon>
        <taxon>Euteleostomi</taxon>
        <taxon>Actinopterygii</taxon>
        <taxon>Neopterygii</taxon>
        <taxon>Teleostei</taxon>
        <taxon>Neoteleostei</taxon>
        <taxon>Acanthomorphata</taxon>
        <taxon>Gobiaria</taxon>
        <taxon>Gobiiformes</taxon>
        <taxon>Gobioidei</taxon>
        <taxon>Gobiidae</taxon>
        <taxon>Gobiinae</taxon>
        <taxon>Knipowitschia</taxon>
    </lineage>
</organism>
<reference evidence="2 3" key="1">
    <citation type="submission" date="2024-04" db="EMBL/GenBank/DDBJ databases">
        <authorList>
            <person name="Waldvogel A.-M."/>
            <person name="Schoenle A."/>
        </authorList>
    </citation>
    <scope>NUCLEOTIDE SEQUENCE [LARGE SCALE GENOMIC DNA]</scope>
</reference>